<feature type="transmembrane region" description="Helical" evidence="1">
    <location>
        <begin position="20"/>
        <end position="43"/>
    </location>
</feature>
<sequence>MAQTSAEQMRQWQGPAILSFGFRPFFLFGALWAAGAMVLWIMALSGALDLPSRFDAVTWHAHAFLFGYLGAVIAGFLLTAVPNWTGRLPVVGWYLGGLFALWAAGRVAVTFSAHLPAGVAAAVDLAFPILLGAVILREIVAGKNWRNLVVLMMLGVFTLANLLFHLENARGVYAAQGIGLRLGVATVLMMIGVIGGRIVPSFTRNWLVKAGHDARPAPPMQRLDKAVLLLSALALGLWVALPEDRLSGAALIVMGALQAVRLARWQGARTAAEPLVLILHAAYGLIPLGALLMGIAILGLYDAASAQHVWMSGAMGLMTMAVMSRATLGHTGQALHAGAGTVAIYGALFGSVLVRALGGVWPEQTLYEAAGALWIVGFAGFAALYGPALLRYRKGA</sequence>
<organism evidence="2 3">
    <name type="scientific">Roseovarius spongiae</name>
    <dbReference type="NCBI Taxonomy" id="2320272"/>
    <lineage>
        <taxon>Bacteria</taxon>
        <taxon>Pseudomonadati</taxon>
        <taxon>Pseudomonadota</taxon>
        <taxon>Alphaproteobacteria</taxon>
        <taxon>Rhodobacterales</taxon>
        <taxon>Roseobacteraceae</taxon>
        <taxon>Roseovarius</taxon>
    </lineage>
</organism>
<dbReference type="RefSeq" id="WP_121163110.1">
    <property type="nucleotide sequence ID" value="NZ_RAPE01000001.1"/>
</dbReference>
<keyword evidence="1" id="KW-0472">Membrane</keyword>
<feature type="transmembrane region" description="Helical" evidence="1">
    <location>
        <begin position="335"/>
        <end position="357"/>
    </location>
</feature>
<feature type="transmembrane region" description="Helical" evidence="1">
    <location>
        <begin position="307"/>
        <end position="328"/>
    </location>
</feature>
<keyword evidence="1" id="KW-1133">Transmembrane helix</keyword>
<accession>A0A3A8AWV8</accession>
<dbReference type="AlphaFoldDB" id="A0A3A8AWV8"/>
<evidence type="ECO:0000256" key="1">
    <source>
        <dbReference type="SAM" id="Phobius"/>
    </source>
</evidence>
<feature type="transmembrane region" description="Helical" evidence="1">
    <location>
        <begin position="223"/>
        <end position="240"/>
    </location>
</feature>
<evidence type="ECO:0000313" key="3">
    <source>
        <dbReference type="Proteomes" id="UP000281128"/>
    </source>
</evidence>
<reference evidence="2 3" key="1">
    <citation type="submission" date="2018-09" db="EMBL/GenBank/DDBJ databases">
        <title>Roseovarius spongiae sp. nov., isolated from a marine sponge.</title>
        <authorList>
            <person name="Zhuang L."/>
            <person name="Luo L."/>
        </authorList>
    </citation>
    <scope>NUCLEOTIDE SEQUENCE [LARGE SCALE GENOMIC DNA]</scope>
    <source>
        <strain evidence="2 3">HN-E21</strain>
    </source>
</reference>
<dbReference type="Pfam" id="PF05940">
    <property type="entry name" value="NnrS"/>
    <property type="match status" value="1"/>
</dbReference>
<feature type="transmembrane region" description="Helical" evidence="1">
    <location>
        <begin position="115"/>
        <end position="136"/>
    </location>
</feature>
<dbReference type="OrthoDB" id="9770040at2"/>
<keyword evidence="3" id="KW-1185">Reference proteome</keyword>
<dbReference type="InterPro" id="IPR010266">
    <property type="entry name" value="NnrS"/>
</dbReference>
<dbReference type="EMBL" id="RAPE01000001">
    <property type="protein sequence ID" value="RKF16166.1"/>
    <property type="molecule type" value="Genomic_DNA"/>
</dbReference>
<keyword evidence="1" id="KW-0812">Transmembrane</keyword>
<feature type="transmembrane region" description="Helical" evidence="1">
    <location>
        <begin position="275"/>
        <end position="301"/>
    </location>
</feature>
<dbReference type="Proteomes" id="UP000281128">
    <property type="component" value="Unassembled WGS sequence"/>
</dbReference>
<feature type="transmembrane region" description="Helical" evidence="1">
    <location>
        <begin position="91"/>
        <end position="109"/>
    </location>
</feature>
<feature type="transmembrane region" description="Helical" evidence="1">
    <location>
        <begin position="178"/>
        <end position="202"/>
    </location>
</feature>
<protein>
    <submittedName>
        <fullName evidence="2">NnrS family protein</fullName>
    </submittedName>
</protein>
<feature type="transmembrane region" description="Helical" evidence="1">
    <location>
        <begin position="369"/>
        <end position="390"/>
    </location>
</feature>
<feature type="transmembrane region" description="Helical" evidence="1">
    <location>
        <begin position="246"/>
        <end position="263"/>
    </location>
</feature>
<gene>
    <name evidence="2" type="ORF">D6850_00950</name>
</gene>
<feature type="transmembrane region" description="Helical" evidence="1">
    <location>
        <begin position="63"/>
        <end position="84"/>
    </location>
</feature>
<comment type="caution">
    <text evidence="2">The sequence shown here is derived from an EMBL/GenBank/DDBJ whole genome shotgun (WGS) entry which is preliminary data.</text>
</comment>
<feature type="transmembrane region" description="Helical" evidence="1">
    <location>
        <begin position="148"/>
        <end position="166"/>
    </location>
</feature>
<evidence type="ECO:0000313" key="2">
    <source>
        <dbReference type="EMBL" id="RKF16166.1"/>
    </source>
</evidence>
<proteinExistence type="predicted"/>
<name>A0A3A8AWV8_9RHOB</name>